<dbReference type="AlphaFoldDB" id="A0AAV4WMK3"/>
<dbReference type="Proteomes" id="UP001054837">
    <property type="component" value="Unassembled WGS sequence"/>
</dbReference>
<sequence>MNVLTLLYSRTRYHVRFARSPASVISFHLASPPSSTSAGHYPPPPPTPLVLLSRVTSTNKSSLGNFHRKRLPDSAEIHQTIFLCE</sequence>
<proteinExistence type="predicted"/>
<comment type="caution">
    <text evidence="1">The sequence shown here is derived from an EMBL/GenBank/DDBJ whole genome shotgun (WGS) entry which is preliminary data.</text>
</comment>
<organism evidence="1 2">
    <name type="scientific">Caerostris darwini</name>
    <dbReference type="NCBI Taxonomy" id="1538125"/>
    <lineage>
        <taxon>Eukaryota</taxon>
        <taxon>Metazoa</taxon>
        <taxon>Ecdysozoa</taxon>
        <taxon>Arthropoda</taxon>
        <taxon>Chelicerata</taxon>
        <taxon>Arachnida</taxon>
        <taxon>Araneae</taxon>
        <taxon>Araneomorphae</taxon>
        <taxon>Entelegynae</taxon>
        <taxon>Araneoidea</taxon>
        <taxon>Araneidae</taxon>
        <taxon>Caerostris</taxon>
    </lineage>
</organism>
<protein>
    <submittedName>
        <fullName evidence="1">Uncharacterized protein</fullName>
    </submittedName>
</protein>
<name>A0AAV4WMK3_9ARAC</name>
<keyword evidence="2" id="KW-1185">Reference proteome</keyword>
<accession>A0AAV4WMK3</accession>
<evidence type="ECO:0000313" key="1">
    <source>
        <dbReference type="EMBL" id="GIY84096.1"/>
    </source>
</evidence>
<dbReference type="EMBL" id="BPLQ01014890">
    <property type="protein sequence ID" value="GIY84096.1"/>
    <property type="molecule type" value="Genomic_DNA"/>
</dbReference>
<gene>
    <name evidence="1" type="ORF">CDAR_14491</name>
</gene>
<reference evidence="1 2" key="1">
    <citation type="submission" date="2021-06" db="EMBL/GenBank/DDBJ databases">
        <title>Caerostris darwini draft genome.</title>
        <authorList>
            <person name="Kono N."/>
            <person name="Arakawa K."/>
        </authorList>
    </citation>
    <scope>NUCLEOTIDE SEQUENCE [LARGE SCALE GENOMIC DNA]</scope>
</reference>
<evidence type="ECO:0000313" key="2">
    <source>
        <dbReference type="Proteomes" id="UP001054837"/>
    </source>
</evidence>